<comment type="subcellular location">
    <subcellularLocation>
        <location evidence="2 13">Golgi apparatus membrane</location>
        <topology evidence="2 13">Single-pass type II membrane protein</topology>
    </subcellularLocation>
</comment>
<dbReference type="Gene3D" id="3.90.550.50">
    <property type="match status" value="1"/>
</dbReference>
<evidence type="ECO:0000256" key="6">
    <source>
        <dbReference type="ARBA" id="ARBA00022679"/>
    </source>
</evidence>
<reference evidence="14 15" key="1">
    <citation type="submission" date="2012-08" db="EMBL/GenBank/DDBJ databases">
        <title>Oryza genome evolution.</title>
        <authorList>
            <person name="Wing R.A."/>
        </authorList>
    </citation>
    <scope>NUCLEOTIDE SEQUENCE</scope>
</reference>
<keyword evidence="6" id="KW-0808">Transferase</keyword>
<keyword evidence="9 13" id="KW-1133">Transmembrane helix</keyword>
<reference evidence="14" key="3">
    <citation type="submission" date="2015-04" db="UniProtKB">
        <authorList>
            <consortium name="EnsemblPlants"/>
        </authorList>
    </citation>
    <scope>IDENTIFICATION</scope>
</reference>
<dbReference type="eggNOG" id="KOG2287">
    <property type="taxonomic scope" value="Eukaryota"/>
</dbReference>
<comment type="similarity">
    <text evidence="4 13">Belongs to the glycosyltransferase 31 family.</text>
</comment>
<dbReference type="GO" id="GO:0016758">
    <property type="term" value="F:hexosyltransferase activity"/>
    <property type="evidence" value="ECO:0007669"/>
    <property type="project" value="InterPro"/>
</dbReference>
<evidence type="ECO:0000256" key="9">
    <source>
        <dbReference type="ARBA" id="ARBA00022989"/>
    </source>
</evidence>
<evidence type="ECO:0000256" key="7">
    <source>
        <dbReference type="ARBA" id="ARBA00022692"/>
    </source>
</evidence>
<evidence type="ECO:0000256" key="3">
    <source>
        <dbReference type="ARBA" id="ARBA00004922"/>
    </source>
</evidence>
<sequence length="365" mass="41002">MKPHGHSPAPTQRWPSVPAAALLLLPAALIAAVLFVIYPNEFALQASLAGAVACGDQASTGSEVQVAPEFSLLIGVLTLPGRYERRHLLRTVYALQQPSVSTRARVDVRFVFCRIASRDDRLLVSLEAAAYGDVVELASCPENMDNGKTHAYFSSVPALFGRDRAYDFVMKADDDTFFRLPELVSSLARAPRRDLYYGCMVPCDYVRGWNEYMSGMGYALSWDLVEWIVSAAAEIEGKTDGPEDRTLYSWLSRAGKGKNRVDVKPAMYNFPGRHPCSHEFIPDTIGVHQLKDNGRWARTLRYFNFTAGLKPSKFYPVIVYELTLVIVDASCENMDEFRPNTIAVHRLKNNRRWAAVFRHFNLKLN</sequence>
<evidence type="ECO:0000256" key="12">
    <source>
        <dbReference type="ARBA" id="ARBA00023211"/>
    </source>
</evidence>
<dbReference type="Gramene" id="LPERR09G07980.1">
    <property type="protein sequence ID" value="LPERR09G07980.1"/>
    <property type="gene ID" value="LPERR09G07980"/>
</dbReference>
<evidence type="ECO:0000313" key="14">
    <source>
        <dbReference type="EnsemblPlants" id="LPERR09G07980.1"/>
    </source>
</evidence>
<comment type="pathway">
    <text evidence="3">Protein modification; protein glycosylation.</text>
</comment>
<protein>
    <recommendedName>
        <fullName evidence="13">Hexosyltransferase</fullName>
        <ecNumber evidence="13">2.4.1.-</ecNumber>
    </recommendedName>
</protein>
<dbReference type="GO" id="GO:0000139">
    <property type="term" value="C:Golgi membrane"/>
    <property type="evidence" value="ECO:0007669"/>
    <property type="project" value="UniProtKB-SubCell"/>
</dbReference>
<accession>A0A0D9XE09</accession>
<evidence type="ECO:0000256" key="13">
    <source>
        <dbReference type="RuleBase" id="RU363063"/>
    </source>
</evidence>
<dbReference type="Pfam" id="PF01762">
    <property type="entry name" value="Galactosyl_T"/>
    <property type="match status" value="1"/>
</dbReference>
<evidence type="ECO:0000256" key="2">
    <source>
        <dbReference type="ARBA" id="ARBA00004323"/>
    </source>
</evidence>
<dbReference type="STRING" id="77586.A0A0D9XE09"/>
<dbReference type="InterPro" id="IPR002659">
    <property type="entry name" value="Glyco_trans_31"/>
</dbReference>
<dbReference type="PANTHER" id="PTHR11214">
    <property type="entry name" value="BETA-1,3-N-ACETYLGLUCOSAMINYLTRANSFERASE"/>
    <property type="match status" value="1"/>
</dbReference>
<dbReference type="UniPathway" id="UPA00378"/>
<feature type="transmembrane region" description="Helical" evidence="13">
    <location>
        <begin position="20"/>
        <end position="38"/>
    </location>
</feature>
<dbReference type="FunFam" id="3.90.550.50:FF:000052">
    <property type="entry name" value="Hexosyltransferase"/>
    <property type="match status" value="1"/>
</dbReference>
<dbReference type="EnsemblPlants" id="LPERR09G07980.1">
    <property type="protein sequence ID" value="LPERR09G07980.1"/>
    <property type="gene ID" value="LPERR09G07980"/>
</dbReference>
<proteinExistence type="inferred from homology"/>
<dbReference type="Proteomes" id="UP000032180">
    <property type="component" value="Chromosome 9"/>
</dbReference>
<evidence type="ECO:0000256" key="8">
    <source>
        <dbReference type="ARBA" id="ARBA00022968"/>
    </source>
</evidence>
<keyword evidence="11 13" id="KW-0472">Membrane</keyword>
<reference evidence="15" key="2">
    <citation type="submission" date="2013-12" db="EMBL/GenBank/DDBJ databases">
        <authorList>
            <person name="Yu Y."/>
            <person name="Lee S."/>
            <person name="de Baynast K."/>
            <person name="Wissotski M."/>
            <person name="Liu L."/>
            <person name="Talag J."/>
            <person name="Goicoechea J."/>
            <person name="Angelova A."/>
            <person name="Jetty R."/>
            <person name="Kudrna D."/>
            <person name="Golser W."/>
            <person name="Rivera L."/>
            <person name="Zhang J."/>
            <person name="Wing R."/>
        </authorList>
    </citation>
    <scope>NUCLEOTIDE SEQUENCE</scope>
</reference>
<evidence type="ECO:0000256" key="10">
    <source>
        <dbReference type="ARBA" id="ARBA00023034"/>
    </source>
</evidence>
<evidence type="ECO:0000313" key="15">
    <source>
        <dbReference type="Proteomes" id="UP000032180"/>
    </source>
</evidence>
<dbReference type="EC" id="2.4.1.-" evidence="13"/>
<evidence type="ECO:0000256" key="11">
    <source>
        <dbReference type="ARBA" id="ARBA00023136"/>
    </source>
</evidence>
<dbReference type="HOGENOM" id="CLU_051579_0_0_1"/>
<keyword evidence="10 13" id="KW-0333">Golgi apparatus</keyword>
<keyword evidence="7 13" id="KW-0812">Transmembrane</keyword>
<keyword evidence="5 13" id="KW-0328">Glycosyltransferase</keyword>
<comment type="cofactor">
    <cofactor evidence="1 13">
        <name>Mn(2+)</name>
        <dbReference type="ChEBI" id="CHEBI:29035"/>
    </cofactor>
</comment>
<name>A0A0D9XE09_9ORYZ</name>
<keyword evidence="12 13" id="KW-0464">Manganese</keyword>
<evidence type="ECO:0000256" key="4">
    <source>
        <dbReference type="ARBA" id="ARBA00008661"/>
    </source>
</evidence>
<keyword evidence="8 13" id="KW-0735">Signal-anchor</keyword>
<organism evidence="14 15">
    <name type="scientific">Leersia perrieri</name>
    <dbReference type="NCBI Taxonomy" id="77586"/>
    <lineage>
        <taxon>Eukaryota</taxon>
        <taxon>Viridiplantae</taxon>
        <taxon>Streptophyta</taxon>
        <taxon>Embryophyta</taxon>
        <taxon>Tracheophyta</taxon>
        <taxon>Spermatophyta</taxon>
        <taxon>Magnoliopsida</taxon>
        <taxon>Liliopsida</taxon>
        <taxon>Poales</taxon>
        <taxon>Poaceae</taxon>
        <taxon>BOP clade</taxon>
        <taxon>Oryzoideae</taxon>
        <taxon>Oryzeae</taxon>
        <taxon>Oryzinae</taxon>
        <taxon>Leersia</taxon>
    </lineage>
</organism>
<keyword evidence="15" id="KW-1185">Reference proteome</keyword>
<dbReference type="PANTHER" id="PTHR11214:SF297">
    <property type="entry name" value="HEXOSYLTRANSFERASE"/>
    <property type="match status" value="1"/>
</dbReference>
<evidence type="ECO:0000256" key="5">
    <source>
        <dbReference type="ARBA" id="ARBA00022676"/>
    </source>
</evidence>
<dbReference type="AlphaFoldDB" id="A0A0D9XE09"/>
<evidence type="ECO:0000256" key="1">
    <source>
        <dbReference type="ARBA" id="ARBA00001936"/>
    </source>
</evidence>